<organism evidence="4 5">
    <name type="scientific">Photobacterium galatheae</name>
    <dbReference type="NCBI Taxonomy" id="1654360"/>
    <lineage>
        <taxon>Bacteria</taxon>
        <taxon>Pseudomonadati</taxon>
        <taxon>Pseudomonadota</taxon>
        <taxon>Gammaproteobacteria</taxon>
        <taxon>Vibrionales</taxon>
        <taxon>Vibrionaceae</taxon>
        <taxon>Photobacterium</taxon>
    </lineage>
</organism>
<dbReference type="AlphaFoldDB" id="A0A066RZ05"/>
<proteinExistence type="predicted"/>
<evidence type="ECO:0000259" key="3">
    <source>
        <dbReference type="PROSITE" id="PS01124"/>
    </source>
</evidence>
<accession>A0A066RZ05</accession>
<reference evidence="4 5" key="1">
    <citation type="submission" date="2014-04" db="EMBL/GenBank/DDBJ databases">
        <title>Draft genome sequence of Photobacterium halotolerans S2753: a solonamide, ngercheumicin and holomycin producer.</title>
        <authorList>
            <person name="Machado H.R."/>
            <person name="Gram L."/>
        </authorList>
    </citation>
    <scope>NUCLEOTIDE SEQUENCE [LARGE SCALE GENOMIC DNA]</scope>
    <source>
        <strain evidence="4 5">S2753</strain>
    </source>
</reference>
<dbReference type="PROSITE" id="PS01124">
    <property type="entry name" value="HTH_ARAC_FAMILY_2"/>
    <property type="match status" value="1"/>
</dbReference>
<comment type="caution">
    <text evidence="4">The sequence shown here is derived from an EMBL/GenBank/DDBJ whole genome shotgun (WGS) entry which is preliminary data.</text>
</comment>
<dbReference type="GO" id="GO:0043565">
    <property type="term" value="F:sequence-specific DNA binding"/>
    <property type="evidence" value="ECO:0007669"/>
    <property type="project" value="InterPro"/>
</dbReference>
<dbReference type="EMBL" id="JMIB01000005">
    <property type="protein sequence ID" value="KDM92927.1"/>
    <property type="molecule type" value="Genomic_DNA"/>
</dbReference>
<evidence type="ECO:0000256" key="1">
    <source>
        <dbReference type="ARBA" id="ARBA00023015"/>
    </source>
</evidence>
<dbReference type="InterPro" id="IPR018060">
    <property type="entry name" value="HTH_AraC"/>
</dbReference>
<dbReference type="Gene3D" id="1.10.10.60">
    <property type="entry name" value="Homeodomain-like"/>
    <property type="match status" value="2"/>
</dbReference>
<dbReference type="Pfam" id="PF12833">
    <property type="entry name" value="HTH_18"/>
    <property type="match status" value="1"/>
</dbReference>
<evidence type="ECO:0000313" key="4">
    <source>
        <dbReference type="EMBL" id="KDM92927.1"/>
    </source>
</evidence>
<name>A0A066RZ05_9GAMM</name>
<dbReference type="Pfam" id="PF06719">
    <property type="entry name" value="AraC_N"/>
    <property type="match status" value="1"/>
</dbReference>
<sequence>MNEKNAEYLSLSTKLAVLAELVSSLARAEGDHVTNVPGLSLHRRNQPSEPLHCIYTLSVALTIQGGKQVLIGDVVHELGPGKSMITTLDLPVVSHVVEARRHQPYLGILFQLDIAQILAVNTELDLSRPHKGDTFQSVSIEQADAQLCDAFIRLLQLPMQPEMQPHLAPLIQKEIVIRLLTGPHGLHLRHLVSEGSPSEHISRAVTWLKQNFVHSFSMDELANRAHMSASTFRQHFRAMTGTSPLQYQKQLRLQEARELMLNQQMDASRASAMVGYESASQFSREYSRLFGAPPQKDIRRLRHNS</sequence>
<dbReference type="GO" id="GO:0003700">
    <property type="term" value="F:DNA-binding transcription factor activity"/>
    <property type="evidence" value="ECO:0007669"/>
    <property type="project" value="InterPro"/>
</dbReference>
<dbReference type="PANTHER" id="PTHR43436:SF1">
    <property type="entry name" value="TRANSCRIPTIONAL REGULATORY PROTEIN"/>
    <property type="match status" value="1"/>
</dbReference>
<dbReference type="SUPFAM" id="SSF46689">
    <property type="entry name" value="Homeodomain-like"/>
    <property type="match status" value="2"/>
</dbReference>
<dbReference type="InterPro" id="IPR009594">
    <property type="entry name" value="Tscrpt_reg_HTH_AraC_N"/>
</dbReference>
<dbReference type="OrthoDB" id="34150at2"/>
<dbReference type="PANTHER" id="PTHR43436">
    <property type="entry name" value="ARAC-FAMILY TRANSCRIPTIONAL REGULATOR"/>
    <property type="match status" value="1"/>
</dbReference>
<keyword evidence="2" id="KW-0804">Transcription</keyword>
<evidence type="ECO:0000256" key="2">
    <source>
        <dbReference type="ARBA" id="ARBA00023163"/>
    </source>
</evidence>
<dbReference type="Proteomes" id="UP000027192">
    <property type="component" value="Unassembled WGS sequence"/>
</dbReference>
<dbReference type="SMART" id="SM00342">
    <property type="entry name" value="HTH_ARAC"/>
    <property type="match status" value="1"/>
</dbReference>
<feature type="domain" description="HTH araC/xylS-type" evidence="3">
    <location>
        <begin position="202"/>
        <end position="300"/>
    </location>
</feature>
<protein>
    <submittedName>
        <fullName evidence="4">AraC family transcriptional regulator</fullName>
    </submittedName>
</protein>
<dbReference type="STRING" id="1654360.EA58_04005"/>
<keyword evidence="1" id="KW-0805">Transcription regulation</keyword>
<keyword evidence="5" id="KW-1185">Reference proteome</keyword>
<evidence type="ECO:0000313" key="5">
    <source>
        <dbReference type="Proteomes" id="UP000027192"/>
    </source>
</evidence>
<dbReference type="InterPro" id="IPR009057">
    <property type="entry name" value="Homeodomain-like_sf"/>
</dbReference>
<gene>
    <name evidence="4" type="ORF">EA58_04005</name>
</gene>